<name>A0A8J3JR92_9ACTN</name>
<dbReference type="Proteomes" id="UP000619293">
    <property type="component" value="Unassembled WGS sequence"/>
</dbReference>
<evidence type="ECO:0000313" key="2">
    <source>
        <dbReference type="Proteomes" id="UP000619293"/>
    </source>
</evidence>
<reference evidence="1 2" key="1">
    <citation type="submission" date="2021-01" db="EMBL/GenBank/DDBJ databases">
        <title>Whole genome shotgun sequence of Catellatospora chokoriensis NBRC 107358.</title>
        <authorList>
            <person name="Komaki H."/>
            <person name="Tamura T."/>
        </authorList>
    </citation>
    <scope>NUCLEOTIDE SEQUENCE [LARGE SCALE GENOMIC DNA]</scope>
    <source>
        <strain evidence="1 2">NBRC 107358</strain>
    </source>
</reference>
<dbReference type="EMBL" id="BONG01000017">
    <property type="protein sequence ID" value="GIF89627.1"/>
    <property type="molecule type" value="Genomic_DNA"/>
</dbReference>
<gene>
    <name evidence="1" type="ORF">Cch02nite_30710</name>
</gene>
<dbReference type="AlphaFoldDB" id="A0A8J3JR92"/>
<proteinExistence type="predicted"/>
<comment type="caution">
    <text evidence="1">The sequence shown here is derived from an EMBL/GenBank/DDBJ whole genome shotgun (WGS) entry which is preliminary data.</text>
</comment>
<sequence length="151" mass="16380">MESVPFSELLREPSATADRLSRVRAVRLRRRDADDLVLMTAARAEQEGQVIDMTARLLAEIARREPQVIAEVLPRVLPWVRFLPAPAVDEFAQEFVATAGAASALGNMAAVSVLLTAWRHTAEAHSDPDLHTILAGETSGDYGPVPMPEAA</sequence>
<protein>
    <submittedName>
        <fullName evidence="1">Uncharacterized protein</fullName>
    </submittedName>
</protein>
<accession>A0A8J3JR92</accession>
<keyword evidence="2" id="KW-1185">Reference proteome</keyword>
<organism evidence="1 2">
    <name type="scientific">Catellatospora chokoriensis</name>
    <dbReference type="NCBI Taxonomy" id="310353"/>
    <lineage>
        <taxon>Bacteria</taxon>
        <taxon>Bacillati</taxon>
        <taxon>Actinomycetota</taxon>
        <taxon>Actinomycetes</taxon>
        <taxon>Micromonosporales</taxon>
        <taxon>Micromonosporaceae</taxon>
        <taxon>Catellatospora</taxon>
    </lineage>
</organism>
<evidence type="ECO:0000313" key="1">
    <source>
        <dbReference type="EMBL" id="GIF89627.1"/>
    </source>
</evidence>